<dbReference type="InterPro" id="IPR001845">
    <property type="entry name" value="HTH_ArsR_DNA-bd_dom"/>
</dbReference>
<accession>A0A1G8WAU5</accession>
<evidence type="ECO:0000259" key="2">
    <source>
        <dbReference type="SMART" id="SM00418"/>
    </source>
</evidence>
<dbReference type="GO" id="GO:0003677">
    <property type="term" value="F:DNA binding"/>
    <property type="evidence" value="ECO:0007669"/>
    <property type="project" value="UniProtKB-KW"/>
</dbReference>
<dbReference type="InterPro" id="IPR036390">
    <property type="entry name" value="WH_DNA-bd_sf"/>
</dbReference>
<name>A0A1G8WAU5_ANEMI</name>
<gene>
    <name evidence="3" type="ORF">SAMN04487909_12764</name>
</gene>
<sequence>MKNKADILLHPVRMRIVQALLEEKMTVYQLINKLGDVPQATMYRQLSTLTDADLVKASEERQVKGTTEKIYSVIEDNLQLSRQEFSVYSQDEHLRFFMTYHAHLLGEMQRYLLNRDAENYKDDGFSYGITSLHLSEEEKNDFFHRYYALMKEFASKKPSTDRQSISLATIFIPSSD</sequence>
<dbReference type="AlphaFoldDB" id="A0A1G8WAU5"/>
<dbReference type="Gene3D" id="1.10.10.10">
    <property type="entry name" value="Winged helix-like DNA-binding domain superfamily/Winged helix DNA-binding domain"/>
    <property type="match status" value="1"/>
</dbReference>
<dbReference type="GO" id="GO:0003700">
    <property type="term" value="F:DNA-binding transcription factor activity"/>
    <property type="evidence" value="ECO:0007669"/>
    <property type="project" value="InterPro"/>
</dbReference>
<dbReference type="InterPro" id="IPR036388">
    <property type="entry name" value="WH-like_DNA-bd_sf"/>
</dbReference>
<dbReference type="NCBIfam" id="NF005061">
    <property type="entry name" value="PRK06474.1"/>
    <property type="match status" value="1"/>
</dbReference>
<dbReference type="InterPro" id="IPR011991">
    <property type="entry name" value="ArsR-like_HTH"/>
</dbReference>
<dbReference type="RefSeq" id="WP_052812420.1">
    <property type="nucleotide sequence ID" value="NZ_BJOA01000332.1"/>
</dbReference>
<proteinExistence type="predicted"/>
<dbReference type="GeneID" id="42307881"/>
<reference evidence="3 4" key="1">
    <citation type="submission" date="2016-10" db="EMBL/GenBank/DDBJ databases">
        <authorList>
            <person name="de Groot N.N."/>
        </authorList>
    </citation>
    <scope>NUCLEOTIDE SEQUENCE [LARGE SCALE GENOMIC DNA]</scope>
    <source>
        <strain evidence="3 4">DSM 2895</strain>
    </source>
</reference>
<dbReference type="EMBL" id="FNED01000027">
    <property type="protein sequence ID" value="SDJ75364.1"/>
    <property type="molecule type" value="Genomic_DNA"/>
</dbReference>
<dbReference type="SUPFAM" id="SSF46785">
    <property type="entry name" value="Winged helix' DNA-binding domain"/>
    <property type="match status" value="1"/>
</dbReference>
<evidence type="ECO:0000256" key="1">
    <source>
        <dbReference type="ARBA" id="ARBA00023125"/>
    </source>
</evidence>
<dbReference type="Proteomes" id="UP000182836">
    <property type="component" value="Unassembled WGS sequence"/>
</dbReference>
<organism evidence="3 4">
    <name type="scientific">Aneurinibacillus migulanus</name>
    <name type="common">Bacillus migulanus</name>
    <dbReference type="NCBI Taxonomy" id="47500"/>
    <lineage>
        <taxon>Bacteria</taxon>
        <taxon>Bacillati</taxon>
        <taxon>Bacillota</taxon>
        <taxon>Bacilli</taxon>
        <taxon>Bacillales</taxon>
        <taxon>Paenibacillaceae</taxon>
        <taxon>Aneurinibacillus group</taxon>
        <taxon>Aneurinibacillus</taxon>
    </lineage>
</organism>
<feature type="domain" description="HTH arsR-type" evidence="2">
    <location>
        <begin position="3"/>
        <end position="87"/>
    </location>
</feature>
<dbReference type="OrthoDB" id="5949858at2"/>
<dbReference type="CDD" id="cd00090">
    <property type="entry name" value="HTH_ARSR"/>
    <property type="match status" value="1"/>
</dbReference>
<keyword evidence="1" id="KW-0238">DNA-binding</keyword>
<dbReference type="SMART" id="SM00418">
    <property type="entry name" value="HTH_ARSR"/>
    <property type="match status" value="1"/>
</dbReference>
<dbReference type="Gene3D" id="6.10.140.2180">
    <property type="match status" value="1"/>
</dbReference>
<protein>
    <submittedName>
        <fullName evidence="3">Helix-turn-helix domain-containing protein</fullName>
    </submittedName>
</protein>
<dbReference type="Pfam" id="PF12840">
    <property type="entry name" value="HTH_20"/>
    <property type="match status" value="1"/>
</dbReference>
<evidence type="ECO:0000313" key="3">
    <source>
        <dbReference type="EMBL" id="SDJ75364.1"/>
    </source>
</evidence>
<evidence type="ECO:0000313" key="4">
    <source>
        <dbReference type="Proteomes" id="UP000182836"/>
    </source>
</evidence>